<dbReference type="EMBL" id="JAIWYP010000013">
    <property type="protein sequence ID" value="KAH3719770.1"/>
    <property type="molecule type" value="Genomic_DNA"/>
</dbReference>
<proteinExistence type="predicted"/>
<dbReference type="AlphaFoldDB" id="A0A9D4C9J5"/>
<evidence type="ECO:0000313" key="2">
    <source>
        <dbReference type="Proteomes" id="UP000828390"/>
    </source>
</evidence>
<protein>
    <submittedName>
        <fullName evidence="1">Uncharacterized protein</fullName>
    </submittedName>
</protein>
<accession>A0A9D4C9J5</accession>
<keyword evidence="2" id="KW-1185">Reference proteome</keyword>
<name>A0A9D4C9J5_DREPO</name>
<reference evidence="1" key="1">
    <citation type="journal article" date="2019" name="bioRxiv">
        <title>The Genome of the Zebra Mussel, Dreissena polymorpha: A Resource for Invasive Species Research.</title>
        <authorList>
            <person name="McCartney M.A."/>
            <person name="Auch B."/>
            <person name="Kono T."/>
            <person name="Mallez S."/>
            <person name="Zhang Y."/>
            <person name="Obille A."/>
            <person name="Becker A."/>
            <person name="Abrahante J.E."/>
            <person name="Garbe J."/>
            <person name="Badalamenti J.P."/>
            <person name="Herman A."/>
            <person name="Mangelson H."/>
            <person name="Liachko I."/>
            <person name="Sullivan S."/>
            <person name="Sone E.D."/>
            <person name="Koren S."/>
            <person name="Silverstein K.A.T."/>
            <person name="Beckman K.B."/>
            <person name="Gohl D.M."/>
        </authorList>
    </citation>
    <scope>NUCLEOTIDE SEQUENCE</scope>
    <source>
        <strain evidence="1">Duluth1</strain>
        <tissue evidence="1">Whole animal</tissue>
    </source>
</reference>
<reference evidence="1" key="2">
    <citation type="submission" date="2020-11" db="EMBL/GenBank/DDBJ databases">
        <authorList>
            <person name="McCartney M.A."/>
            <person name="Auch B."/>
            <person name="Kono T."/>
            <person name="Mallez S."/>
            <person name="Becker A."/>
            <person name="Gohl D.M."/>
            <person name="Silverstein K.A.T."/>
            <person name="Koren S."/>
            <person name="Bechman K.B."/>
            <person name="Herman A."/>
            <person name="Abrahante J.E."/>
            <person name="Garbe J."/>
        </authorList>
    </citation>
    <scope>NUCLEOTIDE SEQUENCE</scope>
    <source>
        <strain evidence="1">Duluth1</strain>
        <tissue evidence="1">Whole animal</tissue>
    </source>
</reference>
<dbReference type="Proteomes" id="UP000828390">
    <property type="component" value="Unassembled WGS sequence"/>
</dbReference>
<gene>
    <name evidence="1" type="ORF">DPMN_062642</name>
</gene>
<organism evidence="1 2">
    <name type="scientific">Dreissena polymorpha</name>
    <name type="common">Zebra mussel</name>
    <name type="synonym">Mytilus polymorpha</name>
    <dbReference type="NCBI Taxonomy" id="45954"/>
    <lineage>
        <taxon>Eukaryota</taxon>
        <taxon>Metazoa</taxon>
        <taxon>Spiralia</taxon>
        <taxon>Lophotrochozoa</taxon>
        <taxon>Mollusca</taxon>
        <taxon>Bivalvia</taxon>
        <taxon>Autobranchia</taxon>
        <taxon>Heteroconchia</taxon>
        <taxon>Euheterodonta</taxon>
        <taxon>Imparidentia</taxon>
        <taxon>Neoheterodontei</taxon>
        <taxon>Myida</taxon>
        <taxon>Dreissenoidea</taxon>
        <taxon>Dreissenidae</taxon>
        <taxon>Dreissena</taxon>
    </lineage>
</organism>
<comment type="caution">
    <text evidence="1">The sequence shown here is derived from an EMBL/GenBank/DDBJ whole genome shotgun (WGS) entry which is preliminary data.</text>
</comment>
<sequence>MEGQKLFAGKVERLAMQSKGKGPLDRTGTASEMAIIGRFTLLEQPAYDYDFCFTQKWLMHGTEPPDVSSSWWFSAHALNEMVATV</sequence>
<evidence type="ECO:0000313" key="1">
    <source>
        <dbReference type="EMBL" id="KAH3719770.1"/>
    </source>
</evidence>